<keyword evidence="2" id="KW-1185">Reference proteome</keyword>
<organism evidence="1 2">
    <name type="scientific">Pseudoroseomonas ludipueritiae</name>
    <dbReference type="NCBI Taxonomy" id="198093"/>
    <lineage>
        <taxon>Bacteria</taxon>
        <taxon>Pseudomonadati</taxon>
        <taxon>Pseudomonadota</taxon>
        <taxon>Alphaproteobacteria</taxon>
        <taxon>Acetobacterales</taxon>
        <taxon>Acetobacteraceae</taxon>
        <taxon>Pseudoroseomonas</taxon>
    </lineage>
</organism>
<name>A0ABR7R842_9PROT</name>
<dbReference type="Gene3D" id="1.25.40.10">
    <property type="entry name" value="Tetratricopeptide repeat domain"/>
    <property type="match status" value="1"/>
</dbReference>
<accession>A0ABR7R842</accession>
<dbReference type="EMBL" id="JACTUZ010000047">
    <property type="protein sequence ID" value="MBC9177722.1"/>
    <property type="molecule type" value="Genomic_DNA"/>
</dbReference>
<dbReference type="InterPro" id="IPR006597">
    <property type="entry name" value="Sel1-like"/>
</dbReference>
<dbReference type="InterPro" id="IPR011990">
    <property type="entry name" value="TPR-like_helical_dom_sf"/>
</dbReference>
<protein>
    <recommendedName>
        <fullName evidence="3">Sel1 repeat family protein</fullName>
    </recommendedName>
</protein>
<comment type="caution">
    <text evidence="1">The sequence shown here is derived from an EMBL/GenBank/DDBJ whole genome shotgun (WGS) entry which is preliminary data.</text>
</comment>
<evidence type="ECO:0008006" key="3">
    <source>
        <dbReference type="Google" id="ProtNLM"/>
    </source>
</evidence>
<evidence type="ECO:0000313" key="2">
    <source>
        <dbReference type="Proteomes" id="UP000603940"/>
    </source>
</evidence>
<feature type="non-terminal residue" evidence="1">
    <location>
        <position position="1"/>
    </location>
</feature>
<sequence>ELLAALLRRGDAMLALGDLSAARLLYERAAAGGSGGAALALGKTYDPAFLSGLNARGIRPDRATAVNWYRKAAALGDGEAPALLRRLGAE</sequence>
<dbReference type="SUPFAM" id="SSF81901">
    <property type="entry name" value="HCP-like"/>
    <property type="match status" value="1"/>
</dbReference>
<gene>
    <name evidence="1" type="ORF">IBL25_12305</name>
</gene>
<dbReference type="Pfam" id="PF08238">
    <property type="entry name" value="Sel1"/>
    <property type="match status" value="2"/>
</dbReference>
<evidence type="ECO:0000313" key="1">
    <source>
        <dbReference type="EMBL" id="MBC9177722.1"/>
    </source>
</evidence>
<reference evidence="1 2" key="1">
    <citation type="journal article" date="2009" name="Int. J. Syst. Evol. Microbiol.">
        <title>Transfer of Teichococcus ludipueritiae and Muricoccus roseus to the genus Roseomonas, as Roseomonas ludipueritiae comb. nov. and Roseomonas rosea comb. nov., respectively, and emended description of the genus Roseomonas.</title>
        <authorList>
            <person name="Sanchez-Porro C."/>
            <person name="Gallego V."/>
            <person name="Busse H.J."/>
            <person name="Kampfer P."/>
            <person name="Ventosa A."/>
        </authorList>
    </citation>
    <scope>NUCLEOTIDE SEQUENCE [LARGE SCALE GENOMIC DNA]</scope>
    <source>
        <strain evidence="1 2">DSM 14915</strain>
    </source>
</reference>
<proteinExistence type="predicted"/>
<dbReference type="Proteomes" id="UP000603940">
    <property type="component" value="Unassembled WGS sequence"/>
</dbReference>